<evidence type="ECO:0000256" key="8">
    <source>
        <dbReference type="ARBA" id="ARBA00023136"/>
    </source>
</evidence>
<protein>
    <recommendedName>
        <fullName evidence="3">Multidrug export protein MepA</fullName>
    </recommendedName>
</protein>
<evidence type="ECO:0000313" key="11">
    <source>
        <dbReference type="EMBL" id="MBC5736792.1"/>
    </source>
</evidence>
<feature type="transmembrane region" description="Helical" evidence="10">
    <location>
        <begin position="172"/>
        <end position="192"/>
    </location>
</feature>
<keyword evidence="7 10" id="KW-1133">Transmembrane helix</keyword>
<gene>
    <name evidence="11" type="ORF">H8S62_07175</name>
</gene>
<feature type="transmembrane region" description="Helical" evidence="10">
    <location>
        <begin position="21"/>
        <end position="38"/>
    </location>
</feature>
<keyword evidence="9" id="KW-0046">Antibiotic resistance</keyword>
<keyword evidence="6 10" id="KW-0812">Transmembrane</keyword>
<evidence type="ECO:0000256" key="4">
    <source>
        <dbReference type="ARBA" id="ARBA00022448"/>
    </source>
</evidence>
<dbReference type="InterPro" id="IPR051327">
    <property type="entry name" value="MATE_MepA_subfamily"/>
</dbReference>
<dbReference type="InterPro" id="IPR002528">
    <property type="entry name" value="MATE_fam"/>
</dbReference>
<dbReference type="GO" id="GO:0005886">
    <property type="term" value="C:plasma membrane"/>
    <property type="evidence" value="ECO:0007669"/>
    <property type="project" value="UniProtKB-SubCell"/>
</dbReference>
<dbReference type="RefSeq" id="WP_155150250.1">
    <property type="nucleotide sequence ID" value="NZ_JACOPQ010000004.1"/>
</dbReference>
<keyword evidence="8 10" id="KW-0472">Membrane</keyword>
<dbReference type="PIRSF" id="PIRSF006603">
    <property type="entry name" value="DinF"/>
    <property type="match status" value="1"/>
</dbReference>
<comment type="caution">
    <text evidence="11">The sequence shown here is derived from an EMBL/GenBank/DDBJ whole genome shotgun (WGS) entry which is preliminary data.</text>
</comment>
<dbReference type="InterPro" id="IPR048279">
    <property type="entry name" value="MdtK-like"/>
</dbReference>
<keyword evidence="12" id="KW-1185">Reference proteome</keyword>
<evidence type="ECO:0000256" key="5">
    <source>
        <dbReference type="ARBA" id="ARBA00022475"/>
    </source>
</evidence>
<keyword evidence="4" id="KW-0813">Transport</keyword>
<dbReference type="GO" id="GO:0042910">
    <property type="term" value="F:xenobiotic transmembrane transporter activity"/>
    <property type="evidence" value="ECO:0007669"/>
    <property type="project" value="InterPro"/>
</dbReference>
<dbReference type="PANTHER" id="PTHR43823:SF3">
    <property type="entry name" value="MULTIDRUG EXPORT PROTEIN MEPA"/>
    <property type="match status" value="1"/>
</dbReference>
<sequence length="465" mass="50159">MRQKRTNDLGNDPVPSLLFRLAVPAVTAQLVNALYNIVDRMYIGHMPGTGKLALTGLTVCFPVLMFISALSALVGMGGGSRAAIRIGEGKMDLANEILGNCTLLLVLISVAVTAVFMPIQEPMLLLFGATENTIGYATDYMTIYLWGTVFVQLALGLNNFITTQGFSTTSMLTVVLGAITNIVLDPIFIFGLDMGVRGAALATIIAQAVSAVWVVCFLLGKKTKLKIQARFLRLRAKILLPVAAIGVSPFIMQSTESLVMIALNSNLKMYGGELKDVYVGAMGIGSSIMQVLTMPFMGLAQGAQPIIGFNYGAGKLSRVKHAFKLLFISSVTLSVLGWAAVQLFPGAFIAIFNDEQDLVTAATWALHVYMGCMFMLGIQFSCQNTFVALGQAKISLFLALLRKIILLIPLAYLLPLIITGNQVFAVYLAEPVADFLAAAATGLMFLYKFPRILKRREAELSQQGQ</sequence>
<feature type="transmembrane region" description="Helical" evidence="10">
    <location>
        <begin position="364"/>
        <end position="382"/>
    </location>
</feature>
<name>A0A8J6J615_9FIRM</name>
<evidence type="ECO:0000256" key="9">
    <source>
        <dbReference type="ARBA" id="ARBA00023251"/>
    </source>
</evidence>
<proteinExistence type="inferred from homology"/>
<feature type="transmembrane region" description="Helical" evidence="10">
    <location>
        <begin position="53"/>
        <end position="76"/>
    </location>
</feature>
<evidence type="ECO:0000313" key="12">
    <source>
        <dbReference type="Proteomes" id="UP000607645"/>
    </source>
</evidence>
<dbReference type="AlphaFoldDB" id="A0A8J6J615"/>
<dbReference type="Proteomes" id="UP000607645">
    <property type="component" value="Unassembled WGS sequence"/>
</dbReference>
<comment type="similarity">
    <text evidence="2">Belongs to the multi antimicrobial extrusion (MATE) (TC 2.A.66.1) family. MepA subfamily.</text>
</comment>
<dbReference type="CDD" id="cd13143">
    <property type="entry name" value="MATE_MepA_like"/>
    <property type="match status" value="1"/>
</dbReference>
<dbReference type="PANTHER" id="PTHR43823">
    <property type="entry name" value="SPORULATION PROTEIN YKVU"/>
    <property type="match status" value="1"/>
</dbReference>
<organism evidence="11 12">
    <name type="scientific">Lawsonibacter faecis</name>
    <dbReference type="NCBI Taxonomy" id="2763052"/>
    <lineage>
        <taxon>Bacteria</taxon>
        <taxon>Bacillati</taxon>
        <taxon>Bacillota</taxon>
        <taxon>Clostridia</taxon>
        <taxon>Eubacteriales</taxon>
        <taxon>Oscillospiraceae</taxon>
        <taxon>Lawsonibacter</taxon>
    </lineage>
</organism>
<dbReference type="NCBIfam" id="TIGR00797">
    <property type="entry name" value="matE"/>
    <property type="match status" value="1"/>
</dbReference>
<feature type="transmembrane region" description="Helical" evidence="10">
    <location>
        <begin position="277"/>
        <end position="300"/>
    </location>
</feature>
<accession>A0A8J6J615</accession>
<evidence type="ECO:0000256" key="3">
    <source>
        <dbReference type="ARBA" id="ARBA00022106"/>
    </source>
</evidence>
<feature type="transmembrane region" description="Helical" evidence="10">
    <location>
        <begin position="424"/>
        <end position="447"/>
    </location>
</feature>
<feature type="transmembrane region" description="Helical" evidence="10">
    <location>
        <begin position="97"/>
        <end position="120"/>
    </location>
</feature>
<evidence type="ECO:0000256" key="2">
    <source>
        <dbReference type="ARBA" id="ARBA00008417"/>
    </source>
</evidence>
<evidence type="ECO:0000256" key="1">
    <source>
        <dbReference type="ARBA" id="ARBA00004651"/>
    </source>
</evidence>
<evidence type="ECO:0000256" key="6">
    <source>
        <dbReference type="ARBA" id="ARBA00022692"/>
    </source>
</evidence>
<comment type="subcellular location">
    <subcellularLocation>
        <location evidence="1">Cell membrane</location>
        <topology evidence="1">Multi-pass membrane protein</topology>
    </subcellularLocation>
</comment>
<dbReference type="Pfam" id="PF01554">
    <property type="entry name" value="MatE"/>
    <property type="match status" value="2"/>
</dbReference>
<feature type="transmembrane region" description="Helical" evidence="10">
    <location>
        <begin position="140"/>
        <end position="160"/>
    </location>
</feature>
<keyword evidence="5" id="KW-1003">Cell membrane</keyword>
<evidence type="ECO:0000256" key="10">
    <source>
        <dbReference type="SAM" id="Phobius"/>
    </source>
</evidence>
<reference evidence="11" key="1">
    <citation type="submission" date="2020-08" db="EMBL/GenBank/DDBJ databases">
        <title>Genome public.</title>
        <authorList>
            <person name="Liu C."/>
            <person name="Sun Q."/>
        </authorList>
    </citation>
    <scope>NUCLEOTIDE SEQUENCE</scope>
    <source>
        <strain evidence="11">NSJ-52</strain>
    </source>
</reference>
<dbReference type="InterPro" id="IPR045070">
    <property type="entry name" value="MATE_MepA-like"/>
</dbReference>
<dbReference type="EMBL" id="JACOPQ010000004">
    <property type="protein sequence ID" value="MBC5736792.1"/>
    <property type="molecule type" value="Genomic_DNA"/>
</dbReference>
<evidence type="ECO:0000256" key="7">
    <source>
        <dbReference type="ARBA" id="ARBA00022989"/>
    </source>
</evidence>
<feature type="transmembrane region" description="Helical" evidence="10">
    <location>
        <begin position="198"/>
        <end position="219"/>
    </location>
</feature>
<dbReference type="GO" id="GO:0015297">
    <property type="term" value="F:antiporter activity"/>
    <property type="evidence" value="ECO:0007669"/>
    <property type="project" value="InterPro"/>
</dbReference>
<dbReference type="GO" id="GO:0046677">
    <property type="term" value="P:response to antibiotic"/>
    <property type="evidence" value="ECO:0007669"/>
    <property type="project" value="UniProtKB-KW"/>
</dbReference>
<feature type="transmembrane region" description="Helical" evidence="10">
    <location>
        <begin position="325"/>
        <end position="352"/>
    </location>
</feature>
<feature type="transmembrane region" description="Helical" evidence="10">
    <location>
        <begin position="239"/>
        <end position="265"/>
    </location>
</feature>
<feature type="transmembrane region" description="Helical" evidence="10">
    <location>
        <begin position="394"/>
        <end position="418"/>
    </location>
</feature>